<dbReference type="NCBIfam" id="NF001138">
    <property type="entry name" value="PRK00143.1"/>
    <property type="match status" value="1"/>
</dbReference>
<keyword evidence="2 9" id="KW-0808">Transferase</keyword>
<dbReference type="EC" id="2.8.1.13" evidence="9"/>
<keyword evidence="6 9" id="KW-0694">RNA-binding</keyword>
<evidence type="ECO:0000256" key="8">
    <source>
        <dbReference type="ARBA" id="ARBA00051542"/>
    </source>
</evidence>
<feature type="domain" description="tRNA-specific 2-thiouridylase MnmA-like C-terminal" evidence="10">
    <location>
        <begin position="265"/>
        <end position="334"/>
    </location>
</feature>
<dbReference type="PANTHER" id="PTHR11933:SF5">
    <property type="entry name" value="MITOCHONDRIAL TRNA-SPECIFIC 2-THIOURIDYLASE 1"/>
    <property type="match status" value="1"/>
</dbReference>
<dbReference type="NCBIfam" id="TIGR00420">
    <property type="entry name" value="trmU"/>
    <property type="match status" value="1"/>
</dbReference>
<gene>
    <name evidence="9 12" type="primary">mnmA</name>
    <name evidence="12" type="ORF">AVCANL283_04385</name>
</gene>
<feature type="binding site" evidence="9">
    <location>
        <begin position="7"/>
        <end position="14"/>
    </location>
    <ligand>
        <name>ATP</name>
        <dbReference type="ChEBI" id="CHEBI:30616"/>
    </ligand>
</feature>
<dbReference type="InterPro" id="IPR046885">
    <property type="entry name" value="MnmA-like_C"/>
</dbReference>
<proteinExistence type="inferred from homology"/>
<feature type="binding site" evidence="9">
    <location>
        <position position="33"/>
    </location>
    <ligand>
        <name>ATP</name>
        <dbReference type="ChEBI" id="CHEBI:30616"/>
    </ligand>
</feature>
<dbReference type="CDD" id="cd01998">
    <property type="entry name" value="MnmA_TRMU-like"/>
    <property type="match status" value="1"/>
</dbReference>
<evidence type="ECO:0000256" key="5">
    <source>
        <dbReference type="ARBA" id="ARBA00022840"/>
    </source>
</evidence>
<comment type="function">
    <text evidence="9">Catalyzes the 2-thiolation of uridine at the wobble position (U34) of tRNA, leading to the formation of s(2)U34.</text>
</comment>
<dbReference type="EMBL" id="JACGBB010000007">
    <property type="protein sequence ID" value="MBZ7987347.1"/>
    <property type="molecule type" value="Genomic_DNA"/>
</dbReference>
<dbReference type="Pfam" id="PF20259">
    <property type="entry name" value="tRNA_Me_trans_M"/>
    <property type="match status" value="1"/>
</dbReference>
<feature type="binding site" evidence="9">
    <location>
        <position position="116"/>
    </location>
    <ligand>
        <name>ATP</name>
        <dbReference type="ChEBI" id="CHEBI:30616"/>
    </ligand>
</feature>
<dbReference type="Gene3D" id="2.40.30.10">
    <property type="entry name" value="Translation factors"/>
    <property type="match status" value="1"/>
</dbReference>
<evidence type="ECO:0000256" key="2">
    <source>
        <dbReference type="ARBA" id="ARBA00022679"/>
    </source>
</evidence>
<feature type="site" description="Interaction with tRNA" evidence="9">
    <location>
        <position position="318"/>
    </location>
</feature>
<keyword evidence="4 9" id="KW-0547">Nucleotide-binding</keyword>
<comment type="catalytic activity">
    <reaction evidence="8 9">
        <text>S-sulfanyl-L-cysteinyl-[protein] + uridine(34) in tRNA + AH2 + ATP = 2-thiouridine(34) in tRNA + L-cysteinyl-[protein] + A + AMP + diphosphate + H(+)</text>
        <dbReference type="Rhea" id="RHEA:47032"/>
        <dbReference type="Rhea" id="RHEA-COMP:10131"/>
        <dbReference type="Rhea" id="RHEA-COMP:11726"/>
        <dbReference type="Rhea" id="RHEA-COMP:11727"/>
        <dbReference type="Rhea" id="RHEA-COMP:11728"/>
        <dbReference type="ChEBI" id="CHEBI:13193"/>
        <dbReference type="ChEBI" id="CHEBI:15378"/>
        <dbReference type="ChEBI" id="CHEBI:17499"/>
        <dbReference type="ChEBI" id="CHEBI:29950"/>
        <dbReference type="ChEBI" id="CHEBI:30616"/>
        <dbReference type="ChEBI" id="CHEBI:33019"/>
        <dbReference type="ChEBI" id="CHEBI:61963"/>
        <dbReference type="ChEBI" id="CHEBI:65315"/>
        <dbReference type="ChEBI" id="CHEBI:87170"/>
        <dbReference type="ChEBI" id="CHEBI:456215"/>
        <dbReference type="EC" id="2.8.1.13"/>
    </reaction>
</comment>
<evidence type="ECO:0000313" key="13">
    <source>
        <dbReference type="Proteomes" id="UP000786183"/>
    </source>
</evidence>
<dbReference type="RefSeq" id="WP_172230978.1">
    <property type="nucleotide sequence ID" value="NZ_CP035946.1"/>
</dbReference>
<comment type="caution">
    <text evidence="12">The sequence shown here is derived from an EMBL/GenBank/DDBJ whole genome shotgun (WGS) entry which is preliminary data.</text>
</comment>
<dbReference type="Gene3D" id="3.40.50.620">
    <property type="entry name" value="HUPs"/>
    <property type="match status" value="1"/>
</dbReference>
<feature type="region of interest" description="Interaction with tRNA" evidence="9">
    <location>
        <begin position="289"/>
        <end position="290"/>
    </location>
</feature>
<keyword evidence="9" id="KW-0963">Cytoplasm</keyword>
<dbReference type="HAMAP" id="MF_00144">
    <property type="entry name" value="tRNA_thiouridyl_MnmA"/>
    <property type="match status" value="1"/>
</dbReference>
<dbReference type="InterPro" id="IPR004506">
    <property type="entry name" value="MnmA-like"/>
</dbReference>
<dbReference type="GO" id="GO:0103016">
    <property type="term" value="F:tRNA-uridine 2-sulfurtransferase activity"/>
    <property type="evidence" value="ECO:0007669"/>
    <property type="project" value="UniProtKB-EC"/>
</dbReference>
<keyword evidence="13" id="KW-1185">Reference proteome</keyword>
<evidence type="ECO:0000256" key="6">
    <source>
        <dbReference type="ARBA" id="ARBA00022884"/>
    </source>
</evidence>
<keyword evidence="7" id="KW-1015">Disulfide bond</keyword>
<reference evidence="12 13" key="1">
    <citation type="submission" date="2020-07" db="EMBL/GenBank/DDBJ databases">
        <title>Transfer of Campylobacter canadensis to the novel genus Avispirillum gen. nov., that also includes two novel species recovered from migratory waterfowl: Avispirillum anseris sp. nov. and Avispirillum brantae sp. nov.</title>
        <authorList>
            <person name="Miller W.G."/>
            <person name="Chapman M.H."/>
            <person name="Yee E."/>
            <person name="Inglis G.D."/>
        </authorList>
    </citation>
    <scope>NUCLEOTIDE SEQUENCE [LARGE SCALE GENOMIC DNA]</scope>
    <source>
        <strain evidence="12 13">L283</strain>
    </source>
</reference>
<dbReference type="InterPro" id="IPR014729">
    <property type="entry name" value="Rossmann-like_a/b/a_fold"/>
</dbReference>
<evidence type="ECO:0000259" key="11">
    <source>
        <dbReference type="Pfam" id="PF20259"/>
    </source>
</evidence>
<dbReference type="InterPro" id="IPR023382">
    <property type="entry name" value="MnmA-like_central_sf"/>
</dbReference>
<evidence type="ECO:0000256" key="4">
    <source>
        <dbReference type="ARBA" id="ARBA00022741"/>
    </source>
</evidence>
<evidence type="ECO:0000256" key="1">
    <source>
        <dbReference type="ARBA" id="ARBA00022555"/>
    </source>
</evidence>
<dbReference type="Pfam" id="PF03054">
    <property type="entry name" value="tRNA_Me_trans"/>
    <property type="match status" value="1"/>
</dbReference>
<feature type="active site" description="Cysteine persulfide intermediate" evidence="9">
    <location>
        <position position="186"/>
    </location>
</feature>
<feature type="domain" description="tRNA-specific 2-thiouridylase MnmA-like central" evidence="11">
    <location>
        <begin position="194"/>
        <end position="258"/>
    </location>
</feature>
<organism evidence="12 13">
    <name type="scientific">Campylobacter canadensis</name>
    <dbReference type="NCBI Taxonomy" id="449520"/>
    <lineage>
        <taxon>Bacteria</taxon>
        <taxon>Pseudomonadati</taxon>
        <taxon>Campylobacterota</taxon>
        <taxon>Epsilonproteobacteria</taxon>
        <taxon>Campylobacterales</taxon>
        <taxon>Campylobacteraceae</taxon>
        <taxon>Campylobacter</taxon>
    </lineage>
</organism>
<dbReference type="PANTHER" id="PTHR11933">
    <property type="entry name" value="TRNA 5-METHYLAMINOMETHYL-2-THIOURIDYLATE -METHYLTRANSFERASE"/>
    <property type="match status" value="1"/>
</dbReference>
<evidence type="ECO:0000256" key="7">
    <source>
        <dbReference type="ARBA" id="ARBA00023157"/>
    </source>
</evidence>
<comment type="subcellular location">
    <subcellularLocation>
        <location evidence="9">Cytoplasm</location>
    </subcellularLocation>
</comment>
<comment type="similarity">
    <text evidence="9">Belongs to the MnmA/TRMU family.</text>
</comment>
<evidence type="ECO:0000313" key="12">
    <source>
        <dbReference type="EMBL" id="MBZ7987347.1"/>
    </source>
</evidence>
<evidence type="ECO:0000256" key="3">
    <source>
        <dbReference type="ARBA" id="ARBA00022694"/>
    </source>
</evidence>
<dbReference type="SUPFAM" id="SSF52402">
    <property type="entry name" value="Adenine nucleotide alpha hydrolases-like"/>
    <property type="match status" value="1"/>
</dbReference>
<name>A0ABS7WRG7_9BACT</name>
<keyword evidence="1 9" id="KW-0820">tRNA-binding</keyword>
<dbReference type="Proteomes" id="UP000786183">
    <property type="component" value="Unassembled WGS sequence"/>
</dbReference>
<comment type="caution">
    <text evidence="9">Lacks conserved residue(s) required for the propagation of feature annotation.</text>
</comment>
<feature type="active site" description="Nucleophile" evidence="9">
    <location>
        <position position="93"/>
    </location>
</feature>
<feature type="region of interest" description="Interaction with tRNA" evidence="9">
    <location>
        <begin position="134"/>
        <end position="136"/>
    </location>
</feature>
<protein>
    <recommendedName>
        <fullName evidence="9">tRNA-specific 2-thiouridylase MnmA</fullName>
        <ecNumber evidence="9">2.8.1.13</ecNumber>
    </recommendedName>
</protein>
<keyword evidence="3 9" id="KW-0819">tRNA processing</keyword>
<sequence length="336" mass="37789">MKNIVVALSGGVDSSYTAYTLKNLGFNVSGVYMKLHNRENYHDKNIENVKRVADFLGIEADVLDFSDKFNEAVFTPFINTYKSGKTPNPCALCNRYIKLGALLDYAKSKNAMLASGHYAQIENNMLKKALDLSKDQTYFLANVDKQSLNSVIFPLGNKYKKDIKEQALKIPQLKAISEQKESSEICFVSTTYTDILKDYVKVNNPGVVKDVDGKIVGKHDGYMHYTIGKRRGFSVNGAHEAHFVLKIDAEKNELIVGKKQDLEVSEFKLENINSFVDFNDSIECEVKIRYNTTAVKCRLYKDKSVKLEQKVFALAAGQLAVFYQGDFVVASGFIKE</sequence>
<keyword evidence="5 9" id="KW-0067">ATP-binding</keyword>
<dbReference type="Gene3D" id="2.30.30.280">
    <property type="entry name" value="Adenine nucleotide alpha hydrolases-like domains"/>
    <property type="match status" value="1"/>
</dbReference>
<dbReference type="InterPro" id="IPR046884">
    <property type="entry name" value="MnmA-like_central"/>
</dbReference>
<feature type="site" description="Interaction with tRNA" evidence="9">
    <location>
        <position position="117"/>
    </location>
</feature>
<evidence type="ECO:0000259" key="10">
    <source>
        <dbReference type="Pfam" id="PF20258"/>
    </source>
</evidence>
<accession>A0ABS7WRG7</accession>
<evidence type="ECO:0000256" key="9">
    <source>
        <dbReference type="HAMAP-Rule" id="MF_00144"/>
    </source>
</evidence>
<dbReference type="Pfam" id="PF20258">
    <property type="entry name" value="tRNA_Me_trans_C"/>
    <property type="match status" value="1"/>
</dbReference>